<dbReference type="AlphaFoldDB" id="A0A8S1VVM4"/>
<comment type="caution">
    <text evidence="2">The sequence shown here is derived from an EMBL/GenBank/DDBJ whole genome shotgun (WGS) entry which is preliminary data.</text>
</comment>
<evidence type="ECO:0000313" key="2">
    <source>
        <dbReference type="EMBL" id="CAD8179849.1"/>
    </source>
</evidence>
<organism evidence="2 3">
    <name type="scientific">Paramecium pentaurelia</name>
    <dbReference type="NCBI Taxonomy" id="43138"/>
    <lineage>
        <taxon>Eukaryota</taxon>
        <taxon>Sar</taxon>
        <taxon>Alveolata</taxon>
        <taxon>Ciliophora</taxon>
        <taxon>Intramacronucleata</taxon>
        <taxon>Oligohymenophorea</taxon>
        <taxon>Peniculida</taxon>
        <taxon>Parameciidae</taxon>
        <taxon>Paramecium</taxon>
    </lineage>
</organism>
<evidence type="ECO:0000256" key="1">
    <source>
        <dbReference type="SAM" id="MobiDB-lite"/>
    </source>
</evidence>
<keyword evidence="3" id="KW-1185">Reference proteome</keyword>
<dbReference type="Proteomes" id="UP000689195">
    <property type="component" value="Unassembled WGS sequence"/>
</dbReference>
<proteinExistence type="predicted"/>
<accession>A0A8S1VVM4</accession>
<name>A0A8S1VVM4_9CILI</name>
<protein>
    <submittedName>
        <fullName evidence="2">Uncharacterized protein</fullName>
    </submittedName>
</protein>
<dbReference type="EMBL" id="CAJJDO010000073">
    <property type="protein sequence ID" value="CAD8179849.1"/>
    <property type="molecule type" value="Genomic_DNA"/>
</dbReference>
<sequence length="206" mass="24488">MDQEDNYSQLYKKDNIGNYSESQDQLLNFKYSSQEYYQHYYQNSQSQLEEKNSQFLEQQQINDIPIKDLPKILNNQFSVYSKINDIQIPSPLDEGKQQDESLVDYFQSQPHQLLNSCSPQFPINDFHTNEQNLNLNQFNVISQNGNFPQQNQQVQTSTELLKNKKKQLKPQENQSQHQEPQVFQNEQEQKKKSFLKNVLSKFQKKL</sequence>
<evidence type="ECO:0000313" key="3">
    <source>
        <dbReference type="Proteomes" id="UP000689195"/>
    </source>
</evidence>
<gene>
    <name evidence="2" type="ORF">PPENT_87.1.T0730027</name>
</gene>
<feature type="region of interest" description="Disordered" evidence="1">
    <location>
        <begin position="163"/>
        <end position="190"/>
    </location>
</feature>
<feature type="compositionally biased region" description="Polar residues" evidence="1">
    <location>
        <begin position="175"/>
        <end position="186"/>
    </location>
</feature>
<reference evidence="2" key="1">
    <citation type="submission" date="2021-01" db="EMBL/GenBank/DDBJ databases">
        <authorList>
            <consortium name="Genoscope - CEA"/>
            <person name="William W."/>
        </authorList>
    </citation>
    <scope>NUCLEOTIDE SEQUENCE</scope>
</reference>